<dbReference type="GO" id="GO:0003677">
    <property type="term" value="F:DNA binding"/>
    <property type="evidence" value="ECO:0007669"/>
    <property type="project" value="InterPro"/>
</dbReference>
<dbReference type="SUPFAM" id="SSF159042">
    <property type="entry name" value="Plus3-like"/>
    <property type="match status" value="1"/>
</dbReference>
<dbReference type="InterPro" id="IPR036128">
    <property type="entry name" value="Plus3-like_sf"/>
</dbReference>
<dbReference type="SMART" id="SM00719">
    <property type="entry name" value="Plus3"/>
    <property type="match status" value="1"/>
</dbReference>
<name>A0AAP0FVH5_9ASPA</name>
<dbReference type="Gene3D" id="3.90.70.200">
    <property type="entry name" value="Plus-3 domain"/>
    <property type="match status" value="1"/>
</dbReference>
<protein>
    <recommendedName>
        <fullName evidence="2">Plus3 domain-containing protein</fullName>
    </recommendedName>
</protein>
<evidence type="ECO:0000313" key="3">
    <source>
        <dbReference type="EMBL" id="KAK8918480.1"/>
    </source>
</evidence>
<gene>
    <name evidence="3" type="ORF">KSP39_PZI021959</name>
</gene>
<dbReference type="PANTHER" id="PTHR38940:SF4">
    <property type="entry name" value="OS01G0775100 PROTEIN"/>
    <property type="match status" value="1"/>
</dbReference>
<reference evidence="3 4" key="1">
    <citation type="journal article" date="2022" name="Nat. Plants">
        <title>Genomes of leafy and leafless Platanthera orchids illuminate the evolution of mycoheterotrophy.</title>
        <authorList>
            <person name="Li M.H."/>
            <person name="Liu K.W."/>
            <person name="Li Z."/>
            <person name="Lu H.C."/>
            <person name="Ye Q.L."/>
            <person name="Zhang D."/>
            <person name="Wang J.Y."/>
            <person name="Li Y.F."/>
            <person name="Zhong Z.M."/>
            <person name="Liu X."/>
            <person name="Yu X."/>
            <person name="Liu D.K."/>
            <person name="Tu X.D."/>
            <person name="Liu B."/>
            <person name="Hao Y."/>
            <person name="Liao X.Y."/>
            <person name="Jiang Y.T."/>
            <person name="Sun W.H."/>
            <person name="Chen J."/>
            <person name="Chen Y.Q."/>
            <person name="Ai Y."/>
            <person name="Zhai J.W."/>
            <person name="Wu S.S."/>
            <person name="Zhou Z."/>
            <person name="Hsiao Y.Y."/>
            <person name="Wu W.L."/>
            <person name="Chen Y.Y."/>
            <person name="Lin Y.F."/>
            <person name="Hsu J.L."/>
            <person name="Li C.Y."/>
            <person name="Wang Z.W."/>
            <person name="Zhao X."/>
            <person name="Zhong W.Y."/>
            <person name="Ma X.K."/>
            <person name="Ma L."/>
            <person name="Huang J."/>
            <person name="Chen G.Z."/>
            <person name="Huang M.Z."/>
            <person name="Huang L."/>
            <person name="Peng D.H."/>
            <person name="Luo Y.B."/>
            <person name="Zou S.Q."/>
            <person name="Chen S.P."/>
            <person name="Lan S."/>
            <person name="Tsai W.C."/>
            <person name="Van de Peer Y."/>
            <person name="Liu Z.J."/>
        </authorList>
    </citation>
    <scope>NUCLEOTIDE SEQUENCE [LARGE SCALE GENOMIC DNA]</scope>
    <source>
        <strain evidence="3">Lor287</strain>
    </source>
</reference>
<keyword evidence="4" id="KW-1185">Reference proteome</keyword>
<dbReference type="AlphaFoldDB" id="A0AAP0FVH5"/>
<feature type="region of interest" description="Disordered" evidence="1">
    <location>
        <begin position="117"/>
        <end position="152"/>
    </location>
</feature>
<dbReference type="EMBL" id="JBBWWQ010000019">
    <property type="protein sequence ID" value="KAK8918480.1"/>
    <property type="molecule type" value="Genomic_DNA"/>
</dbReference>
<dbReference type="Proteomes" id="UP001418222">
    <property type="component" value="Unassembled WGS sequence"/>
</dbReference>
<feature type="compositionally biased region" description="Basic and acidic residues" evidence="1">
    <location>
        <begin position="118"/>
        <end position="146"/>
    </location>
</feature>
<proteinExistence type="predicted"/>
<organism evidence="3 4">
    <name type="scientific">Platanthera zijinensis</name>
    <dbReference type="NCBI Taxonomy" id="2320716"/>
    <lineage>
        <taxon>Eukaryota</taxon>
        <taxon>Viridiplantae</taxon>
        <taxon>Streptophyta</taxon>
        <taxon>Embryophyta</taxon>
        <taxon>Tracheophyta</taxon>
        <taxon>Spermatophyta</taxon>
        <taxon>Magnoliopsida</taxon>
        <taxon>Liliopsida</taxon>
        <taxon>Asparagales</taxon>
        <taxon>Orchidaceae</taxon>
        <taxon>Orchidoideae</taxon>
        <taxon>Orchideae</taxon>
        <taxon>Orchidinae</taxon>
        <taxon>Platanthera</taxon>
    </lineage>
</organism>
<comment type="caution">
    <text evidence="3">The sequence shown here is derived from an EMBL/GenBank/DDBJ whole genome shotgun (WGS) entry which is preliminary data.</text>
</comment>
<dbReference type="PANTHER" id="PTHR38940">
    <property type="entry name" value="PLUS3 DOMAIN-CONTAINING PROTEIN"/>
    <property type="match status" value="1"/>
</dbReference>
<dbReference type="InterPro" id="IPR004343">
    <property type="entry name" value="Plus-3_dom"/>
</dbReference>
<evidence type="ECO:0000313" key="4">
    <source>
        <dbReference type="Proteomes" id="UP001418222"/>
    </source>
</evidence>
<evidence type="ECO:0000259" key="2">
    <source>
        <dbReference type="SMART" id="SM00719"/>
    </source>
</evidence>
<dbReference type="Pfam" id="PF03126">
    <property type="entry name" value="Plus-3"/>
    <property type="match status" value="1"/>
</dbReference>
<evidence type="ECO:0000256" key="1">
    <source>
        <dbReference type="SAM" id="MobiDB-lite"/>
    </source>
</evidence>
<sequence length="672" mass="76215">MSVLVLSVCSPENYRASTEVSTRKGQMSNIEVGDPPIHRNTLECSKEFTGKWAIVSPCQEPTLARDVLPANISLASTSRATNGLPLMNVAGRMEFRKGESHQRSWAGMFSSTCNHNRKASELKKGKEPIIHDIDHDSSSSNRRDNGQESLECISSRRMVSTVKRVMVDDSESEKIAGSKRLKRPSDGNCSFMNWVTTLTNRLPRHSKDAPMELFQHPSIPMNGIISPLSISEKEREIIGVSHGIVGFKSIFQSMYQPCYNVRRNKNKYVDHQKQIVVVKGTEREKQDSCAAVMTENGYIIPKSLWIARFSHRDSSASPMSVSHTDNSDSKLQRTLSSKYCKISEPMTSTFARRLDTLIHTTELNNVEECTRANKFCLFCGRSDHSIWECSEVVETRLEHYLNTMPLYDRIKKATCFCILCFHLDHWAASCPNVSSKGNDFDDDNSKNTIEKHRNHHFANHGRAVMLFSGSKKDLHQVENKDSHSDFVVSPKVSKNESACCGILDLHMNRVEDATNMDKMKAASFSSQNEAKQARVTPFCSHLSTKIASETEGIFVFIRKLRLSRTDIIRWMKSSARINLTGFFLRLRIEKLEKGLGGTGYYVARINCESRQSSIFVCVGSSTYTVASRFISNQDFTEDELNTWWFQKLRDGSQIPSREELNEKLQLRIKFGF</sequence>
<accession>A0AAP0FVH5</accession>
<feature type="domain" description="Plus3" evidence="2">
    <location>
        <begin position="553"/>
        <end position="649"/>
    </location>
</feature>